<feature type="binding site" evidence="4">
    <location>
        <position position="206"/>
    </location>
    <ligand>
        <name>a divalent metal cation</name>
        <dbReference type="ChEBI" id="CHEBI:60240"/>
        <label>1</label>
    </ligand>
</feature>
<evidence type="ECO:0000256" key="2">
    <source>
        <dbReference type="ARBA" id="ARBA00022723"/>
    </source>
</evidence>
<evidence type="ECO:0000256" key="1">
    <source>
        <dbReference type="ARBA" id="ARBA00009275"/>
    </source>
</evidence>
<organism evidence="5 6">
    <name type="scientific">Methylotenera mobilis (strain JLW8 / ATCC BAA-1282 / DSM 17540)</name>
    <dbReference type="NCBI Taxonomy" id="583345"/>
    <lineage>
        <taxon>Bacteria</taxon>
        <taxon>Pseudomonadati</taxon>
        <taxon>Pseudomonadota</taxon>
        <taxon>Betaproteobacteria</taxon>
        <taxon>Nitrosomonadales</taxon>
        <taxon>Methylophilaceae</taxon>
        <taxon>Methylotenera</taxon>
    </lineage>
</organism>
<evidence type="ECO:0000313" key="6">
    <source>
        <dbReference type="Proteomes" id="UP000002742"/>
    </source>
</evidence>
<feature type="binding site" evidence="4">
    <location>
        <position position="156"/>
    </location>
    <ligand>
        <name>a divalent metal cation</name>
        <dbReference type="ChEBI" id="CHEBI:60240"/>
        <label>2</label>
    </ligand>
</feature>
<keyword evidence="6" id="KW-1185">Reference proteome</keyword>
<dbReference type="Proteomes" id="UP000002742">
    <property type="component" value="Chromosome"/>
</dbReference>
<dbReference type="Pfam" id="PF01026">
    <property type="entry name" value="TatD_DNase"/>
    <property type="match status" value="1"/>
</dbReference>
<accession>C6WX11</accession>
<sequence length="270" mass="29631">MLIDTHCHLDAAEFDADRDHIVCAAFENGVSGIVVPAVTRAYFDTVIKLCQDYPNCVYALGVHPMYVEQSALVDIDALRTYVQNHQPVAIGEIGLDYFLSTPSTHPENIKLQTHFFVEQLKIAQAYDLPVILHVRHAIDDVLKQLRKHKVCGGIAHAFNGSMQQAEQFMALGFKLGFGGAMTYSRALKIRALATQLPLEAIVLETDAPDIPPEWLGNAGRNSPAELMKIAQVLADLRQVDVAQVLDITGANAIKIMPKLADLCTPVNALH</sequence>
<keyword evidence="3" id="KW-0378">Hydrolase</keyword>
<dbReference type="PROSITE" id="PS01090">
    <property type="entry name" value="TATD_2"/>
    <property type="match status" value="1"/>
</dbReference>
<name>C6WX11_METML</name>
<dbReference type="EMBL" id="CP001672">
    <property type="protein sequence ID" value="ACT48460.1"/>
    <property type="molecule type" value="Genomic_DNA"/>
</dbReference>
<reference evidence="6" key="1">
    <citation type="submission" date="2009-07" db="EMBL/GenBank/DDBJ databases">
        <title>Complete sequence of Methylotenera mobilis JLW8.</title>
        <authorList>
            <consortium name="US DOE Joint Genome Institute"/>
            <person name="Lucas S."/>
            <person name="Copeland A."/>
            <person name="Lapidus A."/>
            <person name="Glavina del Rio T."/>
            <person name="Tice H."/>
            <person name="Bruce D."/>
            <person name="Goodwin L."/>
            <person name="Pitluck S."/>
            <person name="LaButti K.M."/>
            <person name="Clum A."/>
            <person name="Larimer F."/>
            <person name="Land M."/>
            <person name="Hauser L."/>
            <person name="Kyrpides N."/>
            <person name="Mikhailova N."/>
            <person name="Kayluzhnaya M."/>
            <person name="Chistoserdova L."/>
        </authorList>
    </citation>
    <scope>NUCLEOTIDE SEQUENCE [LARGE SCALE GENOMIC DNA]</scope>
    <source>
        <strain evidence="6">JLW8 / ATCC BAA-1282 / DSM 17540</strain>
    </source>
</reference>
<dbReference type="CDD" id="cd01310">
    <property type="entry name" value="TatD_DNAse"/>
    <property type="match status" value="1"/>
</dbReference>
<dbReference type="Gene3D" id="3.20.20.140">
    <property type="entry name" value="Metal-dependent hydrolases"/>
    <property type="match status" value="1"/>
</dbReference>
<gene>
    <name evidence="5" type="ordered locus">Mmol_1556</name>
</gene>
<dbReference type="AlphaFoldDB" id="C6WX11"/>
<dbReference type="KEGG" id="mmb:Mmol_1556"/>
<dbReference type="PANTHER" id="PTHR46124">
    <property type="entry name" value="D-AMINOACYL-TRNA DEACYLASE"/>
    <property type="match status" value="1"/>
</dbReference>
<dbReference type="FunFam" id="3.20.20.140:FF:000005">
    <property type="entry name" value="TatD family hydrolase"/>
    <property type="match status" value="1"/>
</dbReference>
<keyword evidence="2 4" id="KW-0479">Metal-binding</keyword>
<protein>
    <submittedName>
        <fullName evidence="5">TatD-related deoxyribonuclease</fullName>
    </submittedName>
</protein>
<evidence type="ECO:0000256" key="3">
    <source>
        <dbReference type="ARBA" id="ARBA00022801"/>
    </source>
</evidence>
<dbReference type="eggNOG" id="COG0084">
    <property type="taxonomic scope" value="Bacteria"/>
</dbReference>
<dbReference type="GO" id="GO:0046872">
    <property type="term" value="F:metal ion binding"/>
    <property type="evidence" value="ECO:0007669"/>
    <property type="project" value="UniProtKB-KW"/>
</dbReference>
<dbReference type="STRING" id="583345.Mmol_1556"/>
<dbReference type="PROSITE" id="PS01091">
    <property type="entry name" value="TATD_3"/>
    <property type="match status" value="1"/>
</dbReference>
<dbReference type="InterPro" id="IPR018228">
    <property type="entry name" value="DNase_TatD-rel_CS"/>
</dbReference>
<feature type="binding site" evidence="4">
    <location>
        <position position="8"/>
    </location>
    <ligand>
        <name>a divalent metal cation</name>
        <dbReference type="ChEBI" id="CHEBI:60240"/>
        <label>1</label>
    </ligand>
</feature>
<dbReference type="GO" id="GO:0016788">
    <property type="term" value="F:hydrolase activity, acting on ester bonds"/>
    <property type="evidence" value="ECO:0007669"/>
    <property type="project" value="InterPro"/>
</dbReference>
<feature type="binding site" evidence="4">
    <location>
        <position position="6"/>
    </location>
    <ligand>
        <name>a divalent metal cation</name>
        <dbReference type="ChEBI" id="CHEBI:60240"/>
        <label>1</label>
    </ligand>
</feature>
<feature type="binding site" evidence="4">
    <location>
        <position position="133"/>
    </location>
    <ligand>
        <name>a divalent metal cation</name>
        <dbReference type="ChEBI" id="CHEBI:60240"/>
        <label>2</label>
    </ligand>
</feature>
<dbReference type="PANTHER" id="PTHR46124:SF2">
    <property type="entry name" value="D-AMINOACYL-TRNA DEACYLASE"/>
    <property type="match status" value="1"/>
</dbReference>
<dbReference type="SUPFAM" id="SSF51556">
    <property type="entry name" value="Metallo-dependent hydrolases"/>
    <property type="match status" value="1"/>
</dbReference>
<dbReference type="InterPro" id="IPR001130">
    <property type="entry name" value="TatD-like"/>
</dbReference>
<evidence type="ECO:0000313" key="5">
    <source>
        <dbReference type="EMBL" id="ACT48460.1"/>
    </source>
</evidence>
<dbReference type="PROSITE" id="PS01137">
    <property type="entry name" value="TATD_1"/>
    <property type="match status" value="1"/>
</dbReference>
<evidence type="ECO:0000256" key="4">
    <source>
        <dbReference type="PIRSR" id="PIRSR005902-1"/>
    </source>
</evidence>
<dbReference type="OrthoDB" id="9810005at2"/>
<dbReference type="InterPro" id="IPR032466">
    <property type="entry name" value="Metal_Hydrolase"/>
</dbReference>
<feature type="binding site" evidence="4">
    <location>
        <position position="92"/>
    </location>
    <ligand>
        <name>a divalent metal cation</name>
        <dbReference type="ChEBI" id="CHEBI:60240"/>
        <label>1</label>
    </ligand>
</feature>
<dbReference type="PIRSF" id="PIRSF005902">
    <property type="entry name" value="DNase_TatD"/>
    <property type="match status" value="1"/>
</dbReference>
<proteinExistence type="inferred from homology"/>
<dbReference type="HOGENOM" id="CLU_031506_0_1_4"/>
<reference evidence="5 6" key="2">
    <citation type="journal article" date="2011" name="J. Bacteriol.">
        <title>Genomes of three methylotrophs from a single niche uncover genetic and metabolic divergence of Methylophilaceae.</title>
        <authorList>
            <person name="Lapidus A."/>
            <person name="Clum A."/>
            <person name="Labutti K."/>
            <person name="Kaluzhnaya M.G."/>
            <person name="Lim S."/>
            <person name="Beck D.A."/>
            <person name="Glavina Del Rio T."/>
            <person name="Nolan M."/>
            <person name="Mavromatis K."/>
            <person name="Huntemann M."/>
            <person name="Lucas S."/>
            <person name="Lidstrom M.E."/>
            <person name="Ivanova N."/>
            <person name="Chistoserdova L."/>
        </authorList>
    </citation>
    <scope>NUCLEOTIDE SEQUENCE [LARGE SCALE GENOMIC DNA]</scope>
    <source>
        <strain evidence="6">JLW8 / ATCC BAA-1282 / DSM 17540</strain>
    </source>
</reference>
<dbReference type="RefSeq" id="WP_015832495.1">
    <property type="nucleotide sequence ID" value="NC_012968.1"/>
</dbReference>
<comment type="similarity">
    <text evidence="1">Belongs to the metallo-dependent hydrolases superfamily. TatD-type hydrolase family.</text>
</comment>